<sequence length="248" mass="27411">MHPTSPTMRIQRAKPVTFFIVRHGERQDHADPSWALTAAKPDDPPLTDRGVAQAFMTGQQLQSLLMEKADSSRPIHILTSPLLRCMQTASGIVAGLGKLGSRAVMKPELGLCEWLSDDYFTHQLGRDDLHYAAEVSSDCESDEEPINATAQCPHTTEFPKFPEAYPEMVIRATSFTKSLDLWTRSASAPPIVILVTHGAMVNGLMEGFLGNPFLHHIDPCSLSCVKRSFTGQYQPTMIANTSHLRQIL</sequence>
<name>A0ACC2S9D0_9FUNG</name>
<dbReference type="EMBL" id="QTSX02005702">
    <property type="protein sequence ID" value="KAJ9058904.1"/>
    <property type="molecule type" value="Genomic_DNA"/>
</dbReference>
<reference evidence="1" key="1">
    <citation type="submission" date="2022-04" db="EMBL/GenBank/DDBJ databases">
        <title>Genome of the entomopathogenic fungus Entomophthora muscae.</title>
        <authorList>
            <person name="Elya C."/>
            <person name="Lovett B.R."/>
            <person name="Lee E."/>
            <person name="Macias A.M."/>
            <person name="Hajek A.E."/>
            <person name="De Bivort B.L."/>
            <person name="Kasson M.T."/>
            <person name="De Fine Licht H.H."/>
            <person name="Stajich J.E."/>
        </authorList>
    </citation>
    <scope>NUCLEOTIDE SEQUENCE</scope>
    <source>
        <strain evidence="1">Berkeley</strain>
    </source>
</reference>
<gene>
    <name evidence="1" type="ORF">DSO57_1007581</name>
</gene>
<proteinExistence type="predicted"/>
<dbReference type="Proteomes" id="UP001165960">
    <property type="component" value="Unassembled WGS sequence"/>
</dbReference>
<organism evidence="1 2">
    <name type="scientific">Entomophthora muscae</name>
    <dbReference type="NCBI Taxonomy" id="34485"/>
    <lineage>
        <taxon>Eukaryota</taxon>
        <taxon>Fungi</taxon>
        <taxon>Fungi incertae sedis</taxon>
        <taxon>Zoopagomycota</taxon>
        <taxon>Entomophthoromycotina</taxon>
        <taxon>Entomophthoromycetes</taxon>
        <taxon>Entomophthorales</taxon>
        <taxon>Entomophthoraceae</taxon>
        <taxon>Entomophthora</taxon>
    </lineage>
</organism>
<protein>
    <submittedName>
        <fullName evidence="1">Uncharacterized protein</fullName>
    </submittedName>
</protein>
<accession>A0ACC2S9D0</accession>
<keyword evidence="2" id="KW-1185">Reference proteome</keyword>
<evidence type="ECO:0000313" key="2">
    <source>
        <dbReference type="Proteomes" id="UP001165960"/>
    </source>
</evidence>
<evidence type="ECO:0000313" key="1">
    <source>
        <dbReference type="EMBL" id="KAJ9058904.1"/>
    </source>
</evidence>
<comment type="caution">
    <text evidence="1">The sequence shown here is derived from an EMBL/GenBank/DDBJ whole genome shotgun (WGS) entry which is preliminary data.</text>
</comment>